<accession>A0A229RFL1</accession>
<dbReference type="AlphaFoldDB" id="A0A229RFL1"/>
<dbReference type="EMBL" id="NMQU01000104">
    <property type="protein sequence ID" value="OXM45462.1"/>
    <property type="molecule type" value="Genomic_DNA"/>
</dbReference>
<gene>
    <name evidence="1" type="ORF">CFP75_31480</name>
</gene>
<proteinExistence type="predicted"/>
<organism evidence="1 2">
    <name type="scientific">Amycolatopsis alba DSM 44262</name>
    <dbReference type="NCBI Taxonomy" id="1125972"/>
    <lineage>
        <taxon>Bacteria</taxon>
        <taxon>Bacillati</taxon>
        <taxon>Actinomycetota</taxon>
        <taxon>Actinomycetes</taxon>
        <taxon>Pseudonocardiales</taxon>
        <taxon>Pseudonocardiaceae</taxon>
        <taxon>Amycolatopsis</taxon>
    </lineage>
</organism>
<evidence type="ECO:0000313" key="2">
    <source>
        <dbReference type="Proteomes" id="UP000215563"/>
    </source>
</evidence>
<comment type="caution">
    <text evidence="1">The sequence shown here is derived from an EMBL/GenBank/DDBJ whole genome shotgun (WGS) entry which is preliminary data.</text>
</comment>
<reference evidence="1 2" key="1">
    <citation type="submission" date="2017-07" db="EMBL/GenBank/DDBJ databases">
        <title>Amycolatopsis alba DSM 44262 Genome sequencing and assembly.</title>
        <authorList>
            <person name="Kaur N."/>
            <person name="Mayilraj S."/>
        </authorList>
    </citation>
    <scope>NUCLEOTIDE SEQUENCE [LARGE SCALE GENOMIC DNA]</scope>
    <source>
        <strain evidence="1 2">DSM 44262</strain>
    </source>
</reference>
<keyword evidence="2" id="KW-1185">Reference proteome</keyword>
<name>A0A229RFL1_AMYAL</name>
<dbReference type="Proteomes" id="UP000215563">
    <property type="component" value="Unassembled WGS sequence"/>
</dbReference>
<dbReference type="SUPFAM" id="SSF52540">
    <property type="entry name" value="P-loop containing nucleoside triphosphate hydrolases"/>
    <property type="match status" value="1"/>
</dbReference>
<dbReference type="InterPro" id="IPR027417">
    <property type="entry name" value="P-loop_NTPase"/>
</dbReference>
<protein>
    <recommendedName>
        <fullName evidence="3">KAP NTPase domain-containing protein</fullName>
    </recommendedName>
</protein>
<evidence type="ECO:0008006" key="3">
    <source>
        <dbReference type="Google" id="ProtNLM"/>
    </source>
</evidence>
<sequence>MLDRVVAVLAPRDISGIIVAIDELDKLADPAQAREFIDEIKGVFGVPHCLFLVSVSEDALTSFHRRGIPVRDAFDSAFTTVVRIEPFTLDEARVWLAKRAIGIPEPFVHLCYCLSGGLPRELRRIATTMYDHHIDTEKDDDLETVASSLVAADLAARLPAFTSTAAQLDDEQDPGTFLTNLAGPTCSDAWWLLKKCETILPRASDGAVTALTRLEWEAASYLYFCATVVEFFTNELQAQSVHTAVKDGSIVALAAARQQMALDPRVTWQLTTQFRQQRQFATIDECPNP</sequence>
<evidence type="ECO:0000313" key="1">
    <source>
        <dbReference type="EMBL" id="OXM45462.1"/>
    </source>
</evidence>